<accession>A0ACB9F642</accession>
<gene>
    <name evidence="1" type="ORF">L2E82_16835</name>
</gene>
<comment type="caution">
    <text evidence="1">The sequence shown here is derived from an EMBL/GenBank/DDBJ whole genome shotgun (WGS) entry which is preliminary data.</text>
</comment>
<reference evidence="2" key="1">
    <citation type="journal article" date="2022" name="Mol. Ecol. Resour.">
        <title>The genomes of chicory, endive, great burdock and yacon provide insights into Asteraceae palaeo-polyploidization history and plant inulin production.</title>
        <authorList>
            <person name="Fan W."/>
            <person name="Wang S."/>
            <person name="Wang H."/>
            <person name="Wang A."/>
            <person name="Jiang F."/>
            <person name="Liu H."/>
            <person name="Zhao H."/>
            <person name="Xu D."/>
            <person name="Zhang Y."/>
        </authorList>
    </citation>
    <scope>NUCLEOTIDE SEQUENCE [LARGE SCALE GENOMIC DNA]</scope>
    <source>
        <strain evidence="2">cv. Punajuju</strain>
    </source>
</reference>
<evidence type="ECO:0000313" key="2">
    <source>
        <dbReference type="Proteomes" id="UP001055811"/>
    </source>
</evidence>
<name>A0ACB9F642_CICIN</name>
<proteinExistence type="predicted"/>
<dbReference type="Proteomes" id="UP001055811">
    <property type="component" value="Linkage Group LG03"/>
</dbReference>
<evidence type="ECO:0000313" key="1">
    <source>
        <dbReference type="EMBL" id="KAI3766764.1"/>
    </source>
</evidence>
<keyword evidence="2" id="KW-1185">Reference proteome</keyword>
<organism evidence="1 2">
    <name type="scientific">Cichorium intybus</name>
    <name type="common">Chicory</name>
    <dbReference type="NCBI Taxonomy" id="13427"/>
    <lineage>
        <taxon>Eukaryota</taxon>
        <taxon>Viridiplantae</taxon>
        <taxon>Streptophyta</taxon>
        <taxon>Embryophyta</taxon>
        <taxon>Tracheophyta</taxon>
        <taxon>Spermatophyta</taxon>
        <taxon>Magnoliopsida</taxon>
        <taxon>eudicotyledons</taxon>
        <taxon>Gunneridae</taxon>
        <taxon>Pentapetalae</taxon>
        <taxon>asterids</taxon>
        <taxon>campanulids</taxon>
        <taxon>Asterales</taxon>
        <taxon>Asteraceae</taxon>
        <taxon>Cichorioideae</taxon>
        <taxon>Cichorieae</taxon>
        <taxon>Cichoriinae</taxon>
        <taxon>Cichorium</taxon>
    </lineage>
</organism>
<reference evidence="1 2" key="2">
    <citation type="journal article" date="2022" name="Mol. Ecol. Resour.">
        <title>The genomes of chicory, endive, great burdock and yacon provide insights into Asteraceae paleo-polyploidization history and plant inulin production.</title>
        <authorList>
            <person name="Fan W."/>
            <person name="Wang S."/>
            <person name="Wang H."/>
            <person name="Wang A."/>
            <person name="Jiang F."/>
            <person name="Liu H."/>
            <person name="Zhao H."/>
            <person name="Xu D."/>
            <person name="Zhang Y."/>
        </authorList>
    </citation>
    <scope>NUCLEOTIDE SEQUENCE [LARGE SCALE GENOMIC DNA]</scope>
    <source>
        <strain evidence="2">cv. Punajuju</strain>
        <tissue evidence="1">Leaves</tissue>
    </source>
</reference>
<protein>
    <submittedName>
        <fullName evidence="1">Uncharacterized protein</fullName>
    </submittedName>
</protein>
<dbReference type="EMBL" id="CM042011">
    <property type="protein sequence ID" value="KAI3766764.1"/>
    <property type="molecule type" value="Genomic_DNA"/>
</dbReference>
<sequence length="97" mass="10722">MREEGGVVDGYGGADEGLNVQATDLLKLPPPFHTLSLTHKHTLRPPSLSTTQPSKRVRGVTPCLFLSLGVCRLQSGGWRARYSSNRLQFETGFKYFS</sequence>